<evidence type="ECO:0000256" key="3">
    <source>
        <dbReference type="ARBA" id="ARBA00005464"/>
    </source>
</evidence>
<dbReference type="GO" id="GO:0003755">
    <property type="term" value="F:peptidyl-prolyl cis-trans isomerase activity"/>
    <property type="evidence" value="ECO:0007669"/>
    <property type="project" value="UniProtKB-KW"/>
</dbReference>
<proteinExistence type="inferred from homology"/>
<evidence type="ECO:0000256" key="7">
    <source>
        <dbReference type="ARBA" id="ARBA00023186"/>
    </source>
</evidence>
<protein>
    <recommendedName>
        <fullName evidence="5">Trigger factor</fullName>
        <ecNumber evidence="4">5.2.1.8</ecNumber>
    </recommendedName>
    <alternativeName>
        <fullName evidence="9">PPIase</fullName>
    </alternativeName>
</protein>
<comment type="caution">
    <text evidence="12">The sequence shown here is derived from an EMBL/GenBank/DDBJ whole genome shotgun (WGS) entry which is preliminary data.</text>
</comment>
<dbReference type="EMBL" id="DSPJ01000045">
    <property type="protein sequence ID" value="HEX61829.1"/>
    <property type="molecule type" value="Genomic_DNA"/>
</dbReference>
<evidence type="ECO:0000256" key="5">
    <source>
        <dbReference type="ARBA" id="ARBA00016902"/>
    </source>
</evidence>
<dbReference type="InterPro" id="IPR008880">
    <property type="entry name" value="Trigger_fac_C"/>
</dbReference>
<dbReference type="InterPro" id="IPR036611">
    <property type="entry name" value="Trigger_fac_ribosome-bd_sf"/>
</dbReference>
<dbReference type="GO" id="GO:0044183">
    <property type="term" value="F:protein folding chaperone"/>
    <property type="evidence" value="ECO:0007669"/>
    <property type="project" value="TreeGrafter"/>
</dbReference>
<dbReference type="PANTHER" id="PTHR30560:SF3">
    <property type="entry name" value="TRIGGER FACTOR-LIKE PROTEIN TIG, CHLOROPLASTIC"/>
    <property type="match status" value="1"/>
</dbReference>
<accession>A0A831Z2J3</accession>
<dbReference type="InterPro" id="IPR005215">
    <property type="entry name" value="Trig_fac"/>
</dbReference>
<dbReference type="GO" id="GO:0005737">
    <property type="term" value="C:cytoplasm"/>
    <property type="evidence" value="ECO:0007669"/>
    <property type="project" value="UniProtKB-SubCell"/>
</dbReference>
<comment type="subcellular location">
    <subcellularLocation>
        <location evidence="2">Cytoplasm</location>
    </subcellularLocation>
</comment>
<dbReference type="SUPFAM" id="SSF102735">
    <property type="entry name" value="Trigger factor ribosome-binding domain"/>
    <property type="match status" value="1"/>
</dbReference>
<organism evidence="12">
    <name type="scientific">candidate division WWE3 bacterium</name>
    <dbReference type="NCBI Taxonomy" id="2053526"/>
    <lineage>
        <taxon>Bacteria</taxon>
        <taxon>Katanobacteria</taxon>
    </lineage>
</organism>
<comment type="similarity">
    <text evidence="3">Belongs to the FKBP-type PPIase family. Tig subfamily.</text>
</comment>
<dbReference type="GO" id="GO:0015031">
    <property type="term" value="P:protein transport"/>
    <property type="evidence" value="ECO:0007669"/>
    <property type="project" value="InterPro"/>
</dbReference>
<evidence type="ECO:0000313" key="12">
    <source>
        <dbReference type="EMBL" id="HEX61829.1"/>
    </source>
</evidence>
<evidence type="ECO:0000259" key="11">
    <source>
        <dbReference type="Pfam" id="PF05698"/>
    </source>
</evidence>
<evidence type="ECO:0000256" key="1">
    <source>
        <dbReference type="ARBA" id="ARBA00000971"/>
    </source>
</evidence>
<keyword evidence="8" id="KW-0413">Isomerase</keyword>
<sequence length="289" mass="32284">MTDTQISLKDSEITLTIRIPADQVEKAFARVKQNALKEVRIPGFRPGKAPSKLAESQLDEDRLAQALFQEVVPLAYAQAVSQHKLRPIVPPQVTVKSFQKGEDLVFEARTAEAPPVSLGNYQKALRSIKGKVIYGPDGKPLGKGEKITASQVLEKLRESVPVDVPHILVDYEVQRMLSSLVDQVNSLGLTVEQYLSSQGKRAEELQKEYHEIAERNLKDEFILSQAAREIQVEVSEKEIEEAIEAAPDEKTKAGLQEPRGKAYLEDVLRKRKTIEHLIRLAEGTENSKS</sequence>
<name>A0A831Z2J3_UNCKA</name>
<dbReference type="InterPro" id="IPR027304">
    <property type="entry name" value="Trigger_fact/SurA_dom_sf"/>
</dbReference>
<evidence type="ECO:0000259" key="10">
    <source>
        <dbReference type="Pfam" id="PF05697"/>
    </source>
</evidence>
<keyword evidence="7" id="KW-0143">Chaperone</keyword>
<dbReference type="Pfam" id="PF05698">
    <property type="entry name" value="Trigger_C"/>
    <property type="match status" value="1"/>
</dbReference>
<comment type="catalytic activity">
    <reaction evidence="1">
        <text>[protein]-peptidylproline (omega=180) = [protein]-peptidylproline (omega=0)</text>
        <dbReference type="Rhea" id="RHEA:16237"/>
        <dbReference type="Rhea" id="RHEA-COMP:10747"/>
        <dbReference type="Rhea" id="RHEA-COMP:10748"/>
        <dbReference type="ChEBI" id="CHEBI:83833"/>
        <dbReference type="ChEBI" id="CHEBI:83834"/>
        <dbReference type="EC" id="5.2.1.8"/>
    </reaction>
</comment>
<gene>
    <name evidence="12" type="ORF">ENR01_01580</name>
</gene>
<feature type="domain" description="Trigger factor ribosome-binding bacterial" evidence="10">
    <location>
        <begin position="2"/>
        <end position="123"/>
    </location>
</feature>
<dbReference type="Pfam" id="PF05697">
    <property type="entry name" value="Trigger_N"/>
    <property type="match status" value="1"/>
</dbReference>
<dbReference type="PANTHER" id="PTHR30560">
    <property type="entry name" value="TRIGGER FACTOR CHAPERONE AND PEPTIDYL-PROLYL CIS/TRANS ISOMERASE"/>
    <property type="match status" value="1"/>
</dbReference>
<dbReference type="GO" id="GO:0043335">
    <property type="term" value="P:protein unfolding"/>
    <property type="evidence" value="ECO:0007669"/>
    <property type="project" value="TreeGrafter"/>
</dbReference>
<evidence type="ECO:0000256" key="4">
    <source>
        <dbReference type="ARBA" id="ARBA00013194"/>
    </source>
</evidence>
<dbReference type="Gene3D" id="1.10.3120.10">
    <property type="entry name" value="Trigger factor, C-terminal domain"/>
    <property type="match status" value="1"/>
</dbReference>
<dbReference type="InterPro" id="IPR037041">
    <property type="entry name" value="Trigger_fac_C_sf"/>
</dbReference>
<keyword evidence="6" id="KW-0697">Rotamase</keyword>
<dbReference type="InterPro" id="IPR008881">
    <property type="entry name" value="Trigger_fac_ribosome-bd_bac"/>
</dbReference>
<dbReference type="AlphaFoldDB" id="A0A831Z2J3"/>
<evidence type="ECO:0000256" key="6">
    <source>
        <dbReference type="ARBA" id="ARBA00023110"/>
    </source>
</evidence>
<dbReference type="GO" id="GO:0051083">
    <property type="term" value="P:'de novo' cotranslational protein folding"/>
    <property type="evidence" value="ECO:0007669"/>
    <property type="project" value="TreeGrafter"/>
</dbReference>
<evidence type="ECO:0000256" key="2">
    <source>
        <dbReference type="ARBA" id="ARBA00004496"/>
    </source>
</evidence>
<dbReference type="GO" id="GO:0043022">
    <property type="term" value="F:ribosome binding"/>
    <property type="evidence" value="ECO:0007669"/>
    <property type="project" value="TreeGrafter"/>
</dbReference>
<dbReference type="SUPFAM" id="SSF109998">
    <property type="entry name" value="Triger factor/SurA peptide-binding domain-like"/>
    <property type="match status" value="1"/>
</dbReference>
<feature type="domain" description="Trigger factor C-terminal" evidence="11">
    <location>
        <begin position="148"/>
        <end position="278"/>
    </location>
</feature>
<evidence type="ECO:0000256" key="8">
    <source>
        <dbReference type="ARBA" id="ARBA00023235"/>
    </source>
</evidence>
<dbReference type="Gene3D" id="3.30.70.1050">
    <property type="entry name" value="Trigger factor ribosome-binding domain"/>
    <property type="match status" value="1"/>
</dbReference>
<reference evidence="12" key="1">
    <citation type="journal article" date="2020" name="mSystems">
        <title>Genome- and Community-Level Interaction Insights into Carbon Utilization and Element Cycling Functions of Hydrothermarchaeota in Hydrothermal Sediment.</title>
        <authorList>
            <person name="Zhou Z."/>
            <person name="Liu Y."/>
            <person name="Xu W."/>
            <person name="Pan J."/>
            <person name="Luo Z.H."/>
            <person name="Li M."/>
        </authorList>
    </citation>
    <scope>NUCLEOTIDE SEQUENCE [LARGE SCALE GENOMIC DNA]</scope>
    <source>
        <strain evidence="12">SpSt-361</strain>
    </source>
</reference>
<evidence type="ECO:0000256" key="9">
    <source>
        <dbReference type="ARBA" id="ARBA00029986"/>
    </source>
</evidence>
<dbReference type="EC" id="5.2.1.8" evidence="4"/>